<dbReference type="InterPro" id="IPR024163">
    <property type="entry name" value="Aerotolerance_reg_N"/>
</dbReference>
<keyword evidence="5" id="KW-1185">Reference proteome</keyword>
<dbReference type="PANTHER" id="PTHR37464:SF1">
    <property type="entry name" value="BLL2463 PROTEIN"/>
    <property type="match status" value="1"/>
</dbReference>
<dbReference type="Gene3D" id="3.40.50.880">
    <property type="match status" value="1"/>
</dbReference>
<evidence type="ECO:0000259" key="3">
    <source>
        <dbReference type="Pfam" id="PF13709"/>
    </source>
</evidence>
<evidence type="ECO:0000259" key="2">
    <source>
        <dbReference type="Pfam" id="PF07584"/>
    </source>
</evidence>
<name>A0A974PSY0_9HYPH</name>
<dbReference type="NCBIfam" id="TIGR02226">
    <property type="entry name" value="two_anch"/>
    <property type="match status" value="1"/>
</dbReference>
<dbReference type="Pfam" id="PF07584">
    <property type="entry name" value="BatA"/>
    <property type="match status" value="1"/>
</dbReference>
<dbReference type="Gene3D" id="3.40.50.12140">
    <property type="entry name" value="Domain of unknown function DUF4159"/>
    <property type="match status" value="1"/>
</dbReference>
<gene>
    <name evidence="4" type="ORF">EZH22_11390</name>
</gene>
<dbReference type="InterPro" id="IPR029062">
    <property type="entry name" value="Class_I_gatase-like"/>
</dbReference>
<keyword evidence="1" id="KW-0812">Transmembrane</keyword>
<feature type="domain" description="DUF4159" evidence="3">
    <location>
        <begin position="709"/>
        <end position="928"/>
    </location>
</feature>
<sequence>MFGLPLAFSAPLLLTAFLALPLLWFLLRVVPPKPREMAFPPMRLLLGIAPKEESAARTPWWLTALRLLLAALIILAAAGPIWNPPAAAPARGGPLVLIIDQGWPAAASWDARRNAAGALIDEAETNGRGVALIPTGDVPRDATLLTPAAARDRLRSLEPVPYGPARREALALAQRVLGGEPEAGIVFICDGVDLGADPDLAQGFAALGGAGRLLVVGGGVAAPLALAGADNGAEALTVKVLRPDGGAPRAGQVAARDMRGLSLGEVPFTFPEGSSETEARFDMPVEIRNEVARLEISGEHSAGAVQLLDKRWRRRTVGIVSGTSTDTGQPLLAPTYYLSRALGPFADLRVAESGSATENINRFLEQRLPVLVLTDVGTIPPATRTRLARFVEEGGVLIRFAGPRLANAQDDLLPVKLRRGGRVLGGSLSWETPQKLGALTPEGPFRDVRLPDDVTVNRQVLAEPDGTLGERTWATLADGTPLVTGVRRGKGALVLFHVTGDTSWSNLPLSGTFVEMLRRVIALSDAPPPAEAAPADAAARAANRPDVAALPPARVLDGFGTFRPADPTVHALPSNYAGRAGADHPPGFYGPPDGLLAVNALLPDDRPKRLDLSALGGRVEPLQDSAPRDLRGSILVGAMGLLLLDALAVLFLAGGLSRMGGPGAGSGVKRGAAAAVLVAFVLGAGLAAGPAPARADDADFALKATVQTRFAYVATGIGEVDDISRAGLDGLATFLGQRTALQAGEAMGVDIAKDELAFFPLLYWPILPDTQVPPPAVLARIDAYMKQGGTVIFDTRDAIESGGAPGAPLTAAGARLKEILSRLDIPELEPVPRDHVLTKAFYLLKDFPGRFTGGTTWVEALPTARDDDADRPARAGDGVSPVIITSNDLAGAWAVSRNGDPLLPLTPGEPRQREIAFRAGANMVMYVLTGNYKADQVHVPALLERLGQ</sequence>
<evidence type="ECO:0000313" key="5">
    <source>
        <dbReference type="Proteomes" id="UP000596427"/>
    </source>
</evidence>
<feature type="transmembrane region" description="Helical" evidence="1">
    <location>
        <begin position="668"/>
        <end position="688"/>
    </location>
</feature>
<dbReference type="SUPFAM" id="SSF52317">
    <property type="entry name" value="Class I glutamine amidotransferase-like"/>
    <property type="match status" value="1"/>
</dbReference>
<dbReference type="KEGG" id="xdi:EZH22_11390"/>
<dbReference type="PANTHER" id="PTHR37464">
    <property type="entry name" value="BLL2463 PROTEIN"/>
    <property type="match status" value="1"/>
</dbReference>
<dbReference type="CDD" id="cd03143">
    <property type="entry name" value="A4_beta-galactosidase_middle_domain"/>
    <property type="match status" value="2"/>
</dbReference>
<evidence type="ECO:0000313" key="4">
    <source>
        <dbReference type="EMBL" id="QRG08824.1"/>
    </source>
</evidence>
<proteinExistence type="predicted"/>
<feature type="transmembrane region" description="Helical" evidence="1">
    <location>
        <begin position="634"/>
        <end position="656"/>
    </location>
</feature>
<dbReference type="AlphaFoldDB" id="A0A974PSY0"/>
<evidence type="ECO:0000256" key="1">
    <source>
        <dbReference type="SAM" id="Phobius"/>
    </source>
</evidence>
<reference evidence="4 5" key="1">
    <citation type="submission" date="2020-10" db="EMBL/GenBank/DDBJ databases">
        <title>Degradation of 1,4-Dioxane by Xanthobacter sp. YN2, via a Novel Group-2 Soluble Di-Iron Monooxygenase.</title>
        <authorList>
            <person name="Ma F."/>
            <person name="Wang Y."/>
            <person name="Yang J."/>
            <person name="Guo H."/>
            <person name="Su D."/>
            <person name="Yu L."/>
        </authorList>
    </citation>
    <scope>NUCLEOTIDE SEQUENCE [LARGE SCALE GENOMIC DNA]</scope>
    <source>
        <strain evidence="4 5">YN2</strain>
    </source>
</reference>
<feature type="transmembrane region" description="Helical" evidence="1">
    <location>
        <begin position="6"/>
        <end position="27"/>
    </location>
</feature>
<dbReference type="Proteomes" id="UP000596427">
    <property type="component" value="Chromosome"/>
</dbReference>
<dbReference type="RefSeq" id="WP_203195738.1">
    <property type="nucleotide sequence ID" value="NZ_CP063362.1"/>
</dbReference>
<accession>A0A974PSY0</accession>
<dbReference type="Pfam" id="PF13709">
    <property type="entry name" value="DUF4159"/>
    <property type="match status" value="1"/>
</dbReference>
<dbReference type="EMBL" id="CP063362">
    <property type="protein sequence ID" value="QRG08824.1"/>
    <property type="molecule type" value="Genomic_DNA"/>
</dbReference>
<keyword evidence="1" id="KW-0472">Membrane</keyword>
<keyword evidence="1" id="KW-1133">Transmembrane helix</keyword>
<dbReference type="InterPro" id="IPR025297">
    <property type="entry name" value="DUF4159"/>
</dbReference>
<dbReference type="InterPro" id="IPR011933">
    <property type="entry name" value="Double_TM_dom"/>
</dbReference>
<organism evidence="4 5">
    <name type="scientific">Xanthobacter dioxanivorans</name>
    <dbReference type="NCBI Taxonomy" id="2528964"/>
    <lineage>
        <taxon>Bacteria</taxon>
        <taxon>Pseudomonadati</taxon>
        <taxon>Pseudomonadota</taxon>
        <taxon>Alphaproteobacteria</taxon>
        <taxon>Hyphomicrobiales</taxon>
        <taxon>Xanthobacteraceae</taxon>
        <taxon>Xanthobacter</taxon>
    </lineage>
</organism>
<feature type="transmembrane region" description="Helical" evidence="1">
    <location>
        <begin position="60"/>
        <end position="82"/>
    </location>
</feature>
<feature type="domain" description="Aerotolerance regulator N-terminal" evidence="2">
    <location>
        <begin position="6"/>
        <end position="80"/>
    </location>
</feature>
<protein>
    <submittedName>
        <fullName evidence="4">DUF4159 domain-containing protein</fullName>
    </submittedName>
</protein>